<dbReference type="Proteomes" id="UP001358417">
    <property type="component" value="Unassembled WGS sequence"/>
</dbReference>
<dbReference type="InterPro" id="IPR036259">
    <property type="entry name" value="MFS_trans_sf"/>
</dbReference>
<dbReference type="InterPro" id="IPR011701">
    <property type="entry name" value="MFS"/>
</dbReference>
<evidence type="ECO:0000256" key="1">
    <source>
        <dbReference type="ARBA" id="ARBA00004141"/>
    </source>
</evidence>
<keyword evidence="4 6" id="KW-1133">Transmembrane helix</keyword>
<comment type="caution">
    <text evidence="8">The sequence shown here is derived from an EMBL/GenBank/DDBJ whole genome shotgun (WGS) entry which is preliminary data.</text>
</comment>
<dbReference type="PROSITE" id="PS50850">
    <property type="entry name" value="MFS"/>
    <property type="match status" value="1"/>
</dbReference>
<evidence type="ECO:0000256" key="4">
    <source>
        <dbReference type="ARBA" id="ARBA00022989"/>
    </source>
</evidence>
<evidence type="ECO:0000256" key="5">
    <source>
        <dbReference type="ARBA" id="ARBA00023136"/>
    </source>
</evidence>
<dbReference type="PANTHER" id="PTHR43791">
    <property type="entry name" value="PERMEASE-RELATED"/>
    <property type="match status" value="1"/>
</dbReference>
<dbReference type="RefSeq" id="XP_064705547.1">
    <property type="nucleotide sequence ID" value="XM_064847194.1"/>
</dbReference>
<dbReference type="SUPFAM" id="SSF103473">
    <property type="entry name" value="MFS general substrate transporter"/>
    <property type="match status" value="1"/>
</dbReference>
<feature type="transmembrane region" description="Helical" evidence="6">
    <location>
        <begin position="284"/>
        <end position="306"/>
    </location>
</feature>
<evidence type="ECO:0000259" key="7">
    <source>
        <dbReference type="PROSITE" id="PS50850"/>
    </source>
</evidence>
<feature type="transmembrane region" description="Helical" evidence="6">
    <location>
        <begin position="12"/>
        <end position="37"/>
    </location>
</feature>
<evidence type="ECO:0000256" key="2">
    <source>
        <dbReference type="ARBA" id="ARBA00022448"/>
    </source>
</evidence>
<dbReference type="PANTHER" id="PTHR43791:SF18">
    <property type="entry name" value="NICOTINIC ACID TRANSPORTER TNA1, PUTATIVE (AFU_ORTHOLOGUE AFUA_3G03820)-RELATED"/>
    <property type="match status" value="1"/>
</dbReference>
<keyword evidence="9" id="KW-1185">Reference proteome</keyword>
<organism evidence="8 9">
    <name type="scientific">Exophiala bonariae</name>
    <dbReference type="NCBI Taxonomy" id="1690606"/>
    <lineage>
        <taxon>Eukaryota</taxon>
        <taxon>Fungi</taxon>
        <taxon>Dikarya</taxon>
        <taxon>Ascomycota</taxon>
        <taxon>Pezizomycotina</taxon>
        <taxon>Eurotiomycetes</taxon>
        <taxon>Chaetothyriomycetidae</taxon>
        <taxon>Chaetothyriales</taxon>
        <taxon>Herpotrichiellaceae</taxon>
        <taxon>Exophiala</taxon>
    </lineage>
</organism>
<keyword evidence="5 6" id="KW-0472">Membrane</keyword>
<feature type="transmembrane region" description="Helical" evidence="6">
    <location>
        <begin position="220"/>
        <end position="239"/>
    </location>
</feature>
<reference evidence="8 9" key="1">
    <citation type="submission" date="2023-08" db="EMBL/GenBank/DDBJ databases">
        <title>Black Yeasts Isolated from many extreme environments.</title>
        <authorList>
            <person name="Coleine C."/>
            <person name="Stajich J.E."/>
            <person name="Selbmann L."/>
        </authorList>
    </citation>
    <scope>NUCLEOTIDE SEQUENCE [LARGE SCALE GENOMIC DNA]</scope>
    <source>
        <strain evidence="8 9">CCFEE 5792</strain>
    </source>
</reference>
<accession>A0AAV9NB57</accession>
<feature type="transmembrane region" description="Helical" evidence="6">
    <location>
        <begin position="251"/>
        <end position="272"/>
    </location>
</feature>
<dbReference type="FunFam" id="1.20.1250.20:FF:000013">
    <property type="entry name" value="MFS general substrate transporter"/>
    <property type="match status" value="1"/>
</dbReference>
<comment type="subcellular location">
    <subcellularLocation>
        <location evidence="1">Membrane</location>
        <topology evidence="1">Multi-pass membrane protein</topology>
    </subcellularLocation>
</comment>
<dbReference type="InterPro" id="IPR020846">
    <property type="entry name" value="MFS_dom"/>
</dbReference>
<feature type="transmembrane region" description="Helical" evidence="6">
    <location>
        <begin position="193"/>
        <end position="213"/>
    </location>
</feature>
<feature type="transmembrane region" description="Helical" evidence="6">
    <location>
        <begin position="49"/>
        <end position="69"/>
    </location>
</feature>
<name>A0AAV9NB57_9EURO</name>
<dbReference type="Pfam" id="PF07690">
    <property type="entry name" value="MFS_1"/>
    <property type="match status" value="1"/>
</dbReference>
<evidence type="ECO:0000256" key="6">
    <source>
        <dbReference type="SAM" id="Phobius"/>
    </source>
</evidence>
<feature type="domain" description="Major facilitator superfamily (MFS) profile" evidence="7">
    <location>
        <begin position="1"/>
        <end position="342"/>
    </location>
</feature>
<feature type="transmembrane region" description="Helical" evidence="6">
    <location>
        <begin position="312"/>
        <end position="333"/>
    </location>
</feature>
<gene>
    <name evidence="8" type="ORF">LTR84_003606</name>
</gene>
<evidence type="ECO:0000313" key="8">
    <source>
        <dbReference type="EMBL" id="KAK5051047.1"/>
    </source>
</evidence>
<dbReference type="Gene3D" id="1.20.1250.20">
    <property type="entry name" value="MFS general substrate transporter like domains"/>
    <property type="match status" value="1"/>
</dbReference>
<sequence length="379" mass="41757">MTLMGLVHTYQGLVIARVFLGVAECGFFPAAVYLLTIWYKRYEVMQRMAIFYAATSLSGAFSGLLAYSIQFMEGIAGRHGWQWIFILEGLIPVSLSAILYFILPDSPRTATFLSKHEKEFLVNRIALETGSGFGCVTNEDRPSFQQVKAAFKEWKIWAAVVCFWASSIGIYGFTATVPSIVQDLGYTSANAQLMTIPIYLFAVVCILVVAYLSERYRQRTPFIILGFSIASVGLIGMLVTRRYARIAGASYFFLFLVAAGFYSPFICIVCLIANNLAPSSKRAVGIALLISVGNGGGICGSNIFIATQAPTYTTGFGTCLGTCVCAIIMAYILRVAFKGENKKRDIFMEGKTITEVKAMFAEQELLDLGDKSPFFRYTL</sequence>
<evidence type="ECO:0000256" key="3">
    <source>
        <dbReference type="ARBA" id="ARBA00022692"/>
    </source>
</evidence>
<dbReference type="AlphaFoldDB" id="A0AAV9NB57"/>
<dbReference type="GeneID" id="89971793"/>
<dbReference type="EMBL" id="JAVRRD010000016">
    <property type="protein sequence ID" value="KAK5051047.1"/>
    <property type="molecule type" value="Genomic_DNA"/>
</dbReference>
<protein>
    <recommendedName>
        <fullName evidence="7">Major facilitator superfamily (MFS) profile domain-containing protein</fullName>
    </recommendedName>
</protein>
<keyword evidence="2" id="KW-0813">Transport</keyword>
<feature type="transmembrane region" description="Helical" evidence="6">
    <location>
        <begin position="156"/>
        <end position="181"/>
    </location>
</feature>
<proteinExistence type="predicted"/>
<dbReference type="GO" id="GO:0016020">
    <property type="term" value="C:membrane"/>
    <property type="evidence" value="ECO:0007669"/>
    <property type="project" value="UniProtKB-SubCell"/>
</dbReference>
<keyword evidence="3 6" id="KW-0812">Transmembrane</keyword>
<feature type="transmembrane region" description="Helical" evidence="6">
    <location>
        <begin position="81"/>
        <end position="103"/>
    </location>
</feature>
<dbReference type="GO" id="GO:0022857">
    <property type="term" value="F:transmembrane transporter activity"/>
    <property type="evidence" value="ECO:0007669"/>
    <property type="project" value="InterPro"/>
</dbReference>
<evidence type="ECO:0000313" key="9">
    <source>
        <dbReference type="Proteomes" id="UP001358417"/>
    </source>
</evidence>